<sequence>MAKNTNPKKQLSQSRGNMQARIEKVKNELHDFREQVKEFFKPRNKDGAVLDRCEDSSFVTRAKYFKEDKTECPYLACSYWFDNDEWMNCSRLVQICSRQQGGAAIEQLVEIKNLFCEGTASAARLRLEEERALRKLGISFVKNGMVGPFPRSEKYLEIVEIVKGIKS</sequence>
<gene>
    <name evidence="2" type="ORF">MM415B02787_0006</name>
</gene>
<organism evidence="2">
    <name type="scientific">viral metagenome</name>
    <dbReference type="NCBI Taxonomy" id="1070528"/>
    <lineage>
        <taxon>unclassified sequences</taxon>
        <taxon>metagenomes</taxon>
        <taxon>organismal metagenomes</taxon>
    </lineage>
</organism>
<evidence type="ECO:0000256" key="1">
    <source>
        <dbReference type="SAM" id="Coils"/>
    </source>
</evidence>
<dbReference type="EMBL" id="MT142769">
    <property type="protein sequence ID" value="QJA88301.1"/>
    <property type="molecule type" value="Genomic_DNA"/>
</dbReference>
<accession>A0A6M3L3Z1</accession>
<name>A0A6M3L3Z1_9ZZZZ</name>
<feature type="coiled-coil region" evidence="1">
    <location>
        <begin position="8"/>
        <end position="35"/>
    </location>
</feature>
<protein>
    <submittedName>
        <fullName evidence="2">Uncharacterized protein</fullName>
    </submittedName>
</protein>
<keyword evidence="1" id="KW-0175">Coiled coil</keyword>
<proteinExistence type="predicted"/>
<reference evidence="2" key="1">
    <citation type="submission" date="2020-03" db="EMBL/GenBank/DDBJ databases">
        <title>The deep terrestrial virosphere.</title>
        <authorList>
            <person name="Holmfeldt K."/>
            <person name="Nilsson E."/>
            <person name="Simone D."/>
            <person name="Lopez-Fernandez M."/>
            <person name="Wu X."/>
            <person name="de Brujin I."/>
            <person name="Lundin D."/>
            <person name="Andersson A."/>
            <person name="Bertilsson S."/>
            <person name="Dopson M."/>
        </authorList>
    </citation>
    <scope>NUCLEOTIDE SEQUENCE</scope>
    <source>
        <strain evidence="2">MM415B02787</strain>
    </source>
</reference>
<dbReference type="AlphaFoldDB" id="A0A6M3L3Z1"/>
<evidence type="ECO:0000313" key="2">
    <source>
        <dbReference type="EMBL" id="QJA88301.1"/>
    </source>
</evidence>